<reference evidence="3 4" key="1">
    <citation type="submission" date="2019-06" db="EMBL/GenBank/DDBJ databases">
        <title>Sequencing the genomes of 1000 actinobacteria strains.</title>
        <authorList>
            <person name="Klenk H.-P."/>
        </authorList>
    </citation>
    <scope>NUCLEOTIDE SEQUENCE [LARGE SCALE GENOMIC DNA]</scope>
    <source>
        <strain evidence="3 4">DSM 21947</strain>
    </source>
</reference>
<keyword evidence="1" id="KW-0378">Hydrolase</keyword>
<keyword evidence="2" id="KW-0732">Signal</keyword>
<gene>
    <name evidence="3" type="ORF">FB472_0492</name>
</gene>
<dbReference type="InterPro" id="IPR023365">
    <property type="entry name" value="Sortase_dom-sf"/>
</dbReference>
<dbReference type="OrthoDB" id="525039at2"/>
<dbReference type="CDD" id="cd05829">
    <property type="entry name" value="Sortase_F"/>
    <property type="match status" value="1"/>
</dbReference>
<evidence type="ECO:0000313" key="3">
    <source>
        <dbReference type="EMBL" id="TQO18960.1"/>
    </source>
</evidence>
<feature type="chain" id="PRO_5034824505" evidence="2">
    <location>
        <begin position="28"/>
        <end position="202"/>
    </location>
</feature>
<dbReference type="InterPro" id="IPR042001">
    <property type="entry name" value="Sortase_F"/>
</dbReference>
<comment type="caution">
    <text evidence="3">The sequence shown here is derived from an EMBL/GenBank/DDBJ whole genome shotgun (WGS) entry which is preliminary data.</text>
</comment>
<dbReference type="InterPro" id="IPR005754">
    <property type="entry name" value="Sortase"/>
</dbReference>
<evidence type="ECO:0000256" key="2">
    <source>
        <dbReference type="SAM" id="SignalP"/>
    </source>
</evidence>
<dbReference type="Gene3D" id="2.40.260.10">
    <property type="entry name" value="Sortase"/>
    <property type="match status" value="1"/>
</dbReference>
<dbReference type="SUPFAM" id="SSF63817">
    <property type="entry name" value="Sortase"/>
    <property type="match status" value="1"/>
</dbReference>
<evidence type="ECO:0000313" key="4">
    <source>
        <dbReference type="Proteomes" id="UP000316560"/>
    </source>
</evidence>
<dbReference type="Proteomes" id="UP000316560">
    <property type="component" value="Unassembled WGS sequence"/>
</dbReference>
<proteinExistence type="predicted"/>
<name>A0A8H2K2L7_9MICO</name>
<dbReference type="EMBL" id="VFRA01000001">
    <property type="protein sequence ID" value="TQO18960.1"/>
    <property type="molecule type" value="Genomic_DNA"/>
</dbReference>
<keyword evidence="4" id="KW-1185">Reference proteome</keyword>
<sequence length="202" mass="21389">MTARILALAAMALLLVGCTATSNQSIAPDAVPAPRPTAEVNIPRQSAALQPVVQVPAPVRIQIPSVSVDIQIAPVGVEASGYMEIPENITIAGWYRYGPSPSSDTGSTVITAHVDDFVQGLGPFASLSSMPASAEIIVTTDDGVDHRYILESVQNIQKEQVPLDQVFDRDGAPRIVLITCGGQFDENVRQYSDNVVAIANPL</sequence>
<organism evidence="3 4">
    <name type="scientific">Rhodoglobus vestalii</name>
    <dbReference type="NCBI Taxonomy" id="193384"/>
    <lineage>
        <taxon>Bacteria</taxon>
        <taxon>Bacillati</taxon>
        <taxon>Actinomycetota</taxon>
        <taxon>Actinomycetes</taxon>
        <taxon>Micrococcales</taxon>
        <taxon>Microbacteriaceae</taxon>
        <taxon>Rhodoglobus</taxon>
    </lineage>
</organism>
<dbReference type="AlphaFoldDB" id="A0A8H2K2L7"/>
<dbReference type="GO" id="GO:0016787">
    <property type="term" value="F:hydrolase activity"/>
    <property type="evidence" value="ECO:0007669"/>
    <property type="project" value="UniProtKB-KW"/>
</dbReference>
<dbReference type="RefSeq" id="WP_141989493.1">
    <property type="nucleotide sequence ID" value="NZ_VFRA01000001.1"/>
</dbReference>
<protein>
    <submittedName>
        <fullName evidence="3">Sortase family protein</fullName>
    </submittedName>
</protein>
<feature type="signal peptide" evidence="2">
    <location>
        <begin position="1"/>
        <end position="27"/>
    </location>
</feature>
<accession>A0A8H2K2L7</accession>
<dbReference type="PROSITE" id="PS51257">
    <property type="entry name" value="PROKAR_LIPOPROTEIN"/>
    <property type="match status" value="1"/>
</dbReference>
<evidence type="ECO:0000256" key="1">
    <source>
        <dbReference type="ARBA" id="ARBA00022801"/>
    </source>
</evidence>
<dbReference type="Pfam" id="PF04203">
    <property type="entry name" value="Sortase"/>
    <property type="match status" value="1"/>
</dbReference>